<gene>
    <name evidence="1" type="ORF">OCBIM_22003698mg</name>
</gene>
<organism evidence="1">
    <name type="scientific">Octopus bimaculoides</name>
    <name type="common">California two-spotted octopus</name>
    <dbReference type="NCBI Taxonomy" id="37653"/>
    <lineage>
        <taxon>Eukaryota</taxon>
        <taxon>Metazoa</taxon>
        <taxon>Spiralia</taxon>
        <taxon>Lophotrochozoa</taxon>
        <taxon>Mollusca</taxon>
        <taxon>Cephalopoda</taxon>
        <taxon>Coleoidea</taxon>
        <taxon>Octopodiformes</taxon>
        <taxon>Octopoda</taxon>
        <taxon>Incirrata</taxon>
        <taxon>Octopodidae</taxon>
        <taxon>Octopus</taxon>
    </lineage>
</organism>
<sequence>MKNERKAFYILFSVTFLRTVNRKKLIKVIQQPAGFCQLNEVISLGRIAVDLRIVFN</sequence>
<proteinExistence type="predicted"/>
<reference evidence="1" key="1">
    <citation type="submission" date="2015-07" db="EMBL/GenBank/DDBJ databases">
        <title>MeaNS - Measles Nucleotide Surveillance Program.</title>
        <authorList>
            <person name="Tran T."/>
            <person name="Druce J."/>
        </authorList>
    </citation>
    <scope>NUCLEOTIDE SEQUENCE</scope>
    <source>
        <strain evidence="1">UCB-OBI-ISO-001</strain>
        <tissue evidence="1">Gonad</tissue>
    </source>
</reference>
<dbReference type="AlphaFoldDB" id="A0A0L8HWW7"/>
<protein>
    <submittedName>
        <fullName evidence="1">Uncharacterized protein</fullName>
    </submittedName>
</protein>
<dbReference type="EMBL" id="KQ417101">
    <property type="protein sequence ID" value="KOF93702.1"/>
    <property type="molecule type" value="Genomic_DNA"/>
</dbReference>
<accession>A0A0L8HWW7</accession>
<name>A0A0L8HWW7_OCTBM</name>
<evidence type="ECO:0000313" key="1">
    <source>
        <dbReference type="EMBL" id="KOF93702.1"/>
    </source>
</evidence>